<dbReference type="HOGENOM" id="CLU_808142_0_0_0"/>
<feature type="transmembrane region" description="Helical" evidence="1">
    <location>
        <begin position="34"/>
        <end position="55"/>
    </location>
</feature>
<organism evidence="2 3">
    <name type="scientific">Blastopirellula marina DSM 3645</name>
    <dbReference type="NCBI Taxonomy" id="314230"/>
    <lineage>
        <taxon>Bacteria</taxon>
        <taxon>Pseudomonadati</taxon>
        <taxon>Planctomycetota</taxon>
        <taxon>Planctomycetia</taxon>
        <taxon>Pirellulales</taxon>
        <taxon>Pirellulaceae</taxon>
        <taxon>Blastopirellula</taxon>
    </lineage>
</organism>
<proteinExistence type="predicted"/>
<keyword evidence="1" id="KW-0812">Transmembrane</keyword>
<dbReference type="AlphaFoldDB" id="A3ZSL4"/>
<dbReference type="OrthoDB" id="304232at2"/>
<gene>
    <name evidence="2" type="ORF">DSM3645_15050</name>
</gene>
<keyword evidence="1" id="KW-0472">Membrane</keyword>
<feature type="transmembrane region" description="Helical" evidence="1">
    <location>
        <begin position="61"/>
        <end position="85"/>
    </location>
</feature>
<dbReference type="RefSeq" id="WP_002650908.1">
    <property type="nucleotide sequence ID" value="NZ_CH672376.1"/>
</dbReference>
<evidence type="ECO:0000313" key="3">
    <source>
        <dbReference type="Proteomes" id="UP000004358"/>
    </source>
</evidence>
<evidence type="ECO:0000313" key="2">
    <source>
        <dbReference type="EMBL" id="EAQ80674.1"/>
    </source>
</evidence>
<dbReference type="Proteomes" id="UP000004358">
    <property type="component" value="Unassembled WGS sequence"/>
</dbReference>
<protein>
    <submittedName>
        <fullName evidence="2">Uncharacterized protein</fullName>
    </submittedName>
</protein>
<keyword evidence="1" id="KW-1133">Transmembrane helix</keyword>
<accession>A3ZSL4</accession>
<name>A3ZSL4_9BACT</name>
<dbReference type="EMBL" id="AANZ01000008">
    <property type="protein sequence ID" value="EAQ80674.1"/>
    <property type="molecule type" value="Genomic_DNA"/>
</dbReference>
<sequence>MSEPEIASSPTDEAVQAEQKDRQFTAKRSLIRKYFFYNLGVMILLAMAGLLVNLLSHAMAWSVILLAGLIPLFGFLFVDSLIVSIRGIWRYGFRFPKASDSVADVSSSTPSVDRKFDWEQWLGIPIALIVAAAILVSRPRENQFPPIPGVRRPANHYVPRQLAEPKTSSTQYKRAEKLWQATIAARHLDRFALMPHDPMHQQTLAQLHSEMRGSVDRAKIASQNFADVDADLVDLSRRLLEIDERELQLVHQFQNFASEMNLPQEVLSVEAQLASWEVFEDLTDEQREQLPAEFRNMRNEAVEFMNGKQDQFREIELMQATLRERYQTKGFILPEVNLEITDK</sequence>
<dbReference type="STRING" id="314230.DSM3645_15050"/>
<evidence type="ECO:0000256" key="1">
    <source>
        <dbReference type="SAM" id="Phobius"/>
    </source>
</evidence>
<reference evidence="2 3" key="1">
    <citation type="submission" date="2006-02" db="EMBL/GenBank/DDBJ databases">
        <authorList>
            <person name="Amann R."/>
            <person name="Ferriera S."/>
            <person name="Johnson J."/>
            <person name="Kravitz S."/>
            <person name="Halpern A."/>
            <person name="Remington K."/>
            <person name="Beeson K."/>
            <person name="Tran B."/>
            <person name="Rogers Y.-H."/>
            <person name="Friedman R."/>
            <person name="Venter J.C."/>
        </authorList>
    </citation>
    <scope>NUCLEOTIDE SEQUENCE [LARGE SCALE GENOMIC DNA]</scope>
    <source>
        <strain evidence="2 3">DSM 3645</strain>
    </source>
</reference>
<comment type="caution">
    <text evidence="2">The sequence shown here is derived from an EMBL/GenBank/DDBJ whole genome shotgun (WGS) entry which is preliminary data.</text>
</comment>